<evidence type="ECO:0000313" key="2">
    <source>
        <dbReference type="Proteomes" id="UP001165121"/>
    </source>
</evidence>
<proteinExistence type="predicted"/>
<keyword evidence="2" id="KW-1185">Reference proteome</keyword>
<accession>A0A9W6TLZ3</accession>
<dbReference type="EMBL" id="BSXT01000031">
    <property type="protein sequence ID" value="GMF15296.1"/>
    <property type="molecule type" value="Genomic_DNA"/>
</dbReference>
<organism evidence="1 2">
    <name type="scientific">Phytophthora fragariaefolia</name>
    <dbReference type="NCBI Taxonomy" id="1490495"/>
    <lineage>
        <taxon>Eukaryota</taxon>
        <taxon>Sar</taxon>
        <taxon>Stramenopiles</taxon>
        <taxon>Oomycota</taxon>
        <taxon>Peronosporomycetes</taxon>
        <taxon>Peronosporales</taxon>
        <taxon>Peronosporaceae</taxon>
        <taxon>Phytophthora</taxon>
    </lineage>
</organism>
<dbReference type="AlphaFoldDB" id="A0A9W6TLZ3"/>
<dbReference type="OrthoDB" id="115485at2759"/>
<dbReference type="Pfam" id="PF14223">
    <property type="entry name" value="Retrotran_gag_2"/>
    <property type="match status" value="1"/>
</dbReference>
<evidence type="ECO:0000313" key="1">
    <source>
        <dbReference type="EMBL" id="GMF15296.1"/>
    </source>
</evidence>
<gene>
    <name evidence="1" type="ORF">Pfra01_000037400</name>
</gene>
<sequence>MLKLTPGGDVNKHLSKMFNLRHELLSLNYQFDDITMVELVLNSLPHQYEFESLKVEFGTIVPTTSLHQSGPKN</sequence>
<comment type="caution">
    <text evidence="1">The sequence shown here is derived from an EMBL/GenBank/DDBJ whole genome shotgun (WGS) entry which is preliminary data.</text>
</comment>
<dbReference type="Proteomes" id="UP001165121">
    <property type="component" value="Unassembled WGS sequence"/>
</dbReference>
<name>A0A9W6TLZ3_9STRA</name>
<protein>
    <submittedName>
        <fullName evidence="1">Unnamed protein product</fullName>
    </submittedName>
</protein>
<reference evidence="1" key="1">
    <citation type="submission" date="2023-04" db="EMBL/GenBank/DDBJ databases">
        <title>Phytophthora fragariaefolia NBRC 109709.</title>
        <authorList>
            <person name="Ichikawa N."/>
            <person name="Sato H."/>
            <person name="Tonouchi N."/>
        </authorList>
    </citation>
    <scope>NUCLEOTIDE SEQUENCE</scope>
    <source>
        <strain evidence="1">NBRC 109709</strain>
    </source>
</reference>